<keyword evidence="3" id="KW-1185">Reference proteome</keyword>
<gene>
    <name evidence="2" type="ORF">THAOC_07487</name>
</gene>
<comment type="caution">
    <text evidence="2">The sequence shown here is derived from an EMBL/GenBank/DDBJ whole genome shotgun (WGS) entry which is preliminary data.</text>
</comment>
<dbReference type="AlphaFoldDB" id="K0T1Q9"/>
<evidence type="ECO:0000313" key="3">
    <source>
        <dbReference type="Proteomes" id="UP000266841"/>
    </source>
</evidence>
<dbReference type="Proteomes" id="UP000266841">
    <property type="component" value="Unassembled WGS sequence"/>
</dbReference>
<protein>
    <submittedName>
        <fullName evidence="2">Uncharacterized protein</fullName>
    </submittedName>
</protein>
<dbReference type="EMBL" id="AGNL01007642">
    <property type="protein sequence ID" value="EJK71104.1"/>
    <property type="molecule type" value="Genomic_DNA"/>
</dbReference>
<reference evidence="2 3" key="1">
    <citation type="journal article" date="2012" name="Genome Biol.">
        <title>Genome and low-iron response of an oceanic diatom adapted to chronic iron limitation.</title>
        <authorList>
            <person name="Lommer M."/>
            <person name="Specht M."/>
            <person name="Roy A.S."/>
            <person name="Kraemer L."/>
            <person name="Andreson R."/>
            <person name="Gutowska M.A."/>
            <person name="Wolf J."/>
            <person name="Bergner S.V."/>
            <person name="Schilhabel M.B."/>
            <person name="Klostermeier U.C."/>
            <person name="Beiko R.G."/>
            <person name="Rosenstiel P."/>
            <person name="Hippler M."/>
            <person name="Laroche J."/>
        </authorList>
    </citation>
    <scope>NUCLEOTIDE SEQUENCE [LARGE SCALE GENOMIC DNA]</scope>
    <source>
        <strain evidence="2 3">CCMP1005</strain>
    </source>
</reference>
<sequence length="70" mass="7572">PWPEPPESKESGRPPRVGEDGFLRYRLGWEPILAVKVIILRTYSAVRKRKAPNQAASPPGPSPSPGGVAV</sequence>
<accession>K0T1Q9</accession>
<organism evidence="2 3">
    <name type="scientific">Thalassiosira oceanica</name>
    <name type="common">Marine diatom</name>
    <dbReference type="NCBI Taxonomy" id="159749"/>
    <lineage>
        <taxon>Eukaryota</taxon>
        <taxon>Sar</taxon>
        <taxon>Stramenopiles</taxon>
        <taxon>Ochrophyta</taxon>
        <taxon>Bacillariophyta</taxon>
        <taxon>Coscinodiscophyceae</taxon>
        <taxon>Thalassiosirophycidae</taxon>
        <taxon>Thalassiosirales</taxon>
        <taxon>Thalassiosiraceae</taxon>
        <taxon>Thalassiosira</taxon>
    </lineage>
</organism>
<name>K0T1Q9_THAOC</name>
<evidence type="ECO:0000313" key="2">
    <source>
        <dbReference type="EMBL" id="EJK71104.1"/>
    </source>
</evidence>
<evidence type="ECO:0000256" key="1">
    <source>
        <dbReference type="SAM" id="MobiDB-lite"/>
    </source>
</evidence>
<feature type="non-terminal residue" evidence="2">
    <location>
        <position position="1"/>
    </location>
</feature>
<proteinExistence type="predicted"/>
<feature type="region of interest" description="Disordered" evidence="1">
    <location>
        <begin position="48"/>
        <end position="70"/>
    </location>
</feature>